<dbReference type="AlphaFoldDB" id="A0A915AHZ8"/>
<dbReference type="WBParaSite" id="PgR006_g105_t04">
    <property type="protein sequence ID" value="PgR006_g105_t04"/>
    <property type="gene ID" value="PgR006_g105"/>
</dbReference>
<dbReference type="InterPro" id="IPR011044">
    <property type="entry name" value="Quino_amine_DH_bsu"/>
</dbReference>
<evidence type="ECO:0000313" key="3">
    <source>
        <dbReference type="WBParaSite" id="PgR006_g105_t04"/>
    </source>
</evidence>
<dbReference type="Pfam" id="PF23586">
    <property type="entry name" value="Beta-prop_NWD2_C"/>
    <property type="match status" value="1"/>
</dbReference>
<sequence length="911" mass="102672">MFLQVSSFPLQAVIADFEDAIALIDDVDKKRQLNLVVDALRLSASLLSRHPYMLAFELLGRLLPLAANNNNVSALLIKCDIQGSRSNCFLPAHHAFHSPGGPLKYSLEEHQFAVFGMQLTSDRKMLVTTSNVFIVWDVTTGDVARVVNPNIDGIFFGLAITKDDRHAAAYTNNNQVILVSLITGEFIDVIHESLSKQMEIENIIFTSDNTLLVWSASYYYLYDLQGKLQMRGAETVSCAEQCLIYVFYKSQECMRFITWSGSRDDWNLVLSGRQRNASEPVGYRPLKLFKFCASLAFLDDDYTRGYVCIENDGCGSTSPFSVPASDVVTNFSIVEFKIQDLELITITKIADNLEERANTIVVWNRPPTQHNGVGKRWIAAVFIEGFLLYEASEGKKLVNLRLPSGVRNIPIRPMHTTTAITLASEDTIFVAGVRKYLYLWNVSNAQLLRSVDAHFGRTLNLCALNLNGHNVLLSSSLDHSIKMWNMENIFEKSFSISMMDQPIEKIEIAKNKPSLAVVQTRKYLALWNIRLHKYIATLVANVHGAVITDCMISSEANQVVCIESETLLVWDLRTQSVLQRMNAPHVHQIVYLNREKMIGILFRQVDTPEQKVARFTVYSIDDLSIYYSHEFHCRMFRNIAIQRDGATIVFAILFRGHDSLQVVNLEEKKSIHRFRPRLMRKQQKDVIVYRLIPMPHNSAQLIVMESASKGAIWDIKARKLIRTLPSFSGVLTSDGRLGLHAPNRGGLHIIDMKTGGVIKTLIGNVVEGVNDVQVAFTPTGQHVLYYHNGHKTLRAFRVSDGTLVGTLRPHVQLKCWTCDSRGYALVIGGQDGSLLTVILFDEMAQGDLLKTVAQLPSRRHLADYLHIPLSELQEEGCFDLRNLRAVTAAVTRFKQLLQPKDAKRSHVCCVQ</sequence>
<feature type="domain" description="NWD2 C-terminal beta-propeller" evidence="1">
    <location>
        <begin position="494"/>
        <end position="837"/>
    </location>
</feature>
<dbReference type="Proteomes" id="UP000887569">
    <property type="component" value="Unplaced"/>
</dbReference>
<dbReference type="PANTHER" id="PTHR19871">
    <property type="entry name" value="BETA TRANSDUCIN-RELATED PROTEIN"/>
    <property type="match status" value="1"/>
</dbReference>
<protein>
    <submittedName>
        <fullName evidence="3">WD_REPEATS_REGION domain-containing protein</fullName>
    </submittedName>
</protein>
<dbReference type="InterPro" id="IPR056534">
    <property type="entry name" value="Beta-prop_NWD2_C"/>
</dbReference>
<organism evidence="2 3">
    <name type="scientific">Parascaris univalens</name>
    <name type="common">Nematode worm</name>
    <dbReference type="NCBI Taxonomy" id="6257"/>
    <lineage>
        <taxon>Eukaryota</taxon>
        <taxon>Metazoa</taxon>
        <taxon>Ecdysozoa</taxon>
        <taxon>Nematoda</taxon>
        <taxon>Chromadorea</taxon>
        <taxon>Rhabditida</taxon>
        <taxon>Spirurina</taxon>
        <taxon>Ascaridomorpha</taxon>
        <taxon>Ascaridoidea</taxon>
        <taxon>Ascarididae</taxon>
        <taxon>Parascaris</taxon>
    </lineage>
</organism>
<name>A0A915AHZ8_PARUN</name>
<dbReference type="SUPFAM" id="SSF50969">
    <property type="entry name" value="YVTN repeat-like/Quinoprotein amine dehydrogenase"/>
    <property type="match status" value="1"/>
</dbReference>
<dbReference type="InterPro" id="IPR015943">
    <property type="entry name" value="WD40/YVTN_repeat-like_dom_sf"/>
</dbReference>
<accession>A0A915AHZ8</accession>
<proteinExistence type="predicted"/>
<reference evidence="3" key="1">
    <citation type="submission" date="2022-11" db="UniProtKB">
        <authorList>
            <consortium name="WormBaseParasite"/>
        </authorList>
    </citation>
    <scope>IDENTIFICATION</scope>
</reference>
<dbReference type="SUPFAM" id="SSF50998">
    <property type="entry name" value="Quinoprotein alcohol dehydrogenase-like"/>
    <property type="match status" value="1"/>
</dbReference>
<evidence type="ECO:0000313" key="2">
    <source>
        <dbReference type="Proteomes" id="UP000887569"/>
    </source>
</evidence>
<evidence type="ECO:0000259" key="1">
    <source>
        <dbReference type="Pfam" id="PF23586"/>
    </source>
</evidence>
<dbReference type="InterPro" id="IPR001680">
    <property type="entry name" value="WD40_rpt"/>
</dbReference>
<dbReference type="SMART" id="SM00320">
    <property type="entry name" value="WD40"/>
    <property type="match status" value="4"/>
</dbReference>
<keyword evidence="2" id="KW-1185">Reference proteome</keyword>
<dbReference type="InterPro" id="IPR011047">
    <property type="entry name" value="Quinoprotein_ADH-like_sf"/>
</dbReference>
<dbReference type="InterPro" id="IPR052752">
    <property type="entry name" value="NACHT-WD_repeat"/>
</dbReference>
<dbReference type="Gene3D" id="2.130.10.10">
    <property type="entry name" value="YVTN repeat-like/Quinoprotein amine dehydrogenase"/>
    <property type="match status" value="3"/>
</dbReference>
<dbReference type="PANTHER" id="PTHR19871:SF14">
    <property type="entry name" value="DUF4062 DOMAIN-CONTAINING PROTEIN"/>
    <property type="match status" value="1"/>
</dbReference>